<evidence type="ECO:0000256" key="1">
    <source>
        <dbReference type="SAM" id="Phobius"/>
    </source>
</evidence>
<gene>
    <name evidence="2" type="ORF">EAH77_11170</name>
</gene>
<comment type="caution">
    <text evidence="2">The sequence shown here is derived from an EMBL/GenBank/DDBJ whole genome shotgun (WGS) entry which is preliminary data.</text>
</comment>
<keyword evidence="1" id="KW-0812">Transmembrane</keyword>
<evidence type="ECO:0000313" key="3">
    <source>
        <dbReference type="Proteomes" id="UP000317663"/>
    </source>
</evidence>
<name>A0A502GKX1_9GAMM</name>
<dbReference type="EMBL" id="RCZD01000005">
    <property type="protein sequence ID" value="TPG62000.1"/>
    <property type="molecule type" value="Genomic_DNA"/>
</dbReference>
<dbReference type="Pfam" id="PF07256">
    <property type="entry name" value="DUF1435"/>
    <property type="match status" value="1"/>
</dbReference>
<proteinExistence type="predicted"/>
<dbReference type="InterPro" id="IPR009885">
    <property type="entry name" value="DUF1435"/>
</dbReference>
<feature type="transmembrane region" description="Helical" evidence="1">
    <location>
        <begin position="21"/>
        <end position="41"/>
    </location>
</feature>
<protein>
    <submittedName>
        <fullName evidence="2">DUF1435 domain-containing protein</fullName>
    </submittedName>
</protein>
<feature type="transmembrane region" description="Helical" evidence="1">
    <location>
        <begin position="47"/>
        <end position="64"/>
    </location>
</feature>
<organism evidence="2 3">
    <name type="scientific">Ewingella americana</name>
    <dbReference type="NCBI Taxonomy" id="41202"/>
    <lineage>
        <taxon>Bacteria</taxon>
        <taxon>Pseudomonadati</taxon>
        <taxon>Pseudomonadota</taxon>
        <taxon>Gammaproteobacteria</taxon>
        <taxon>Enterobacterales</taxon>
        <taxon>Yersiniaceae</taxon>
        <taxon>Ewingella</taxon>
    </lineage>
</organism>
<dbReference type="RefSeq" id="WP_140472602.1">
    <property type="nucleotide sequence ID" value="NZ_RCZD01000005.1"/>
</dbReference>
<dbReference type="Proteomes" id="UP000317663">
    <property type="component" value="Unassembled WGS sequence"/>
</dbReference>
<dbReference type="AlphaFoldDB" id="A0A502GKX1"/>
<dbReference type="OrthoDB" id="6540321at2"/>
<reference evidence="2 3" key="1">
    <citation type="journal article" date="2019" name="Environ. Microbiol.">
        <title>Species interactions and distinct microbial communities in high Arctic permafrost affected cryosols are associated with the CH4 and CO2 gas fluxes.</title>
        <authorList>
            <person name="Altshuler I."/>
            <person name="Hamel J."/>
            <person name="Turney S."/>
            <person name="Magnuson E."/>
            <person name="Levesque R."/>
            <person name="Greer C."/>
            <person name="Whyte L.G."/>
        </authorList>
    </citation>
    <scope>NUCLEOTIDE SEQUENCE [LARGE SCALE GENOMIC DNA]</scope>
    <source>
        <strain evidence="2 3">E4</strain>
    </source>
</reference>
<sequence length="94" mass="10162">MIAAMVTACGMWGVCWFLGKRLTSGWGVLLPCVLLPFLALANISLEHLRTLVVIAMLATLVMLLHKTLRHYVLLPSFVAVAGGLAALSLNFNLL</sequence>
<accession>A0A502GKX1</accession>
<keyword evidence="1" id="KW-1133">Transmembrane helix</keyword>
<keyword evidence="1" id="KW-0472">Membrane</keyword>
<feature type="transmembrane region" description="Helical" evidence="1">
    <location>
        <begin position="71"/>
        <end position="91"/>
    </location>
</feature>
<keyword evidence="3" id="KW-1185">Reference proteome</keyword>
<evidence type="ECO:0000313" key="2">
    <source>
        <dbReference type="EMBL" id="TPG62000.1"/>
    </source>
</evidence>